<dbReference type="PANTHER" id="PTHR42281:SF1">
    <property type="entry name" value="ACETYL-COA DECARBONYLASE_SYNTHASE COMPLEX SUBUNIT BETA 1"/>
    <property type="match status" value="1"/>
</dbReference>
<dbReference type="EC" id="2.3.1.169" evidence="1"/>
<evidence type="ECO:0000256" key="4">
    <source>
        <dbReference type="ARBA" id="ARBA00022679"/>
    </source>
</evidence>
<dbReference type="SUPFAM" id="SSF56821">
    <property type="entry name" value="Prismane protein-like"/>
    <property type="match status" value="1"/>
</dbReference>
<feature type="domain" description="CO dehydrogenase/acetyl-CoA synthase complex beta subunit C-terminal" evidence="9">
    <location>
        <begin position="491"/>
        <end position="735"/>
    </location>
</feature>
<evidence type="ECO:0000313" key="11">
    <source>
        <dbReference type="Proteomes" id="UP000008544"/>
    </source>
</evidence>
<dbReference type="InterPro" id="IPR016099">
    <property type="entry name" value="Prismane-like_a/b-sand"/>
</dbReference>
<evidence type="ECO:0000256" key="6">
    <source>
        <dbReference type="ARBA" id="ARBA00023004"/>
    </source>
</evidence>
<dbReference type="GO" id="GO:0046872">
    <property type="term" value="F:metal ion binding"/>
    <property type="evidence" value="ECO:0007669"/>
    <property type="project" value="UniProtKB-KW"/>
</dbReference>
<dbReference type="NCBIfam" id="NF040764">
    <property type="entry name" value="CODH_ACS_al_bet"/>
    <property type="match status" value="1"/>
</dbReference>
<evidence type="ECO:0000256" key="1">
    <source>
        <dbReference type="ARBA" id="ARBA00012244"/>
    </source>
</evidence>
<gene>
    <name evidence="10" type="ordered locus">Daud_0871</name>
</gene>
<dbReference type="Gene3D" id="1.10.8.190">
    <property type="entry name" value="Carbon monoxide dehydrogenase alpha subunit. Chain M, domain 1"/>
    <property type="match status" value="1"/>
</dbReference>
<dbReference type="Gene3D" id="3.40.1470.10">
    <property type="entry name" value="Bifunctional carbon monoxide dehydrogenase/acetyl-coa synthase(codh/acs), Chain M, domain 5"/>
    <property type="match status" value="1"/>
</dbReference>
<dbReference type="GO" id="GO:0043884">
    <property type="term" value="F:CO-methylating acetyl-CoA synthase activity"/>
    <property type="evidence" value="ECO:0007669"/>
    <property type="project" value="UniProtKB-EC"/>
</dbReference>
<dbReference type="KEGG" id="dau:Daud_0871"/>
<dbReference type="GO" id="GO:0051539">
    <property type="term" value="F:4 iron, 4 sulfur cluster binding"/>
    <property type="evidence" value="ECO:0007669"/>
    <property type="project" value="UniProtKB-KW"/>
</dbReference>
<keyword evidence="3" id="KW-0533">Nickel</keyword>
<dbReference type="AlphaFoldDB" id="B1I318"/>
<accession>B1I318</accession>
<dbReference type="EMBL" id="CP000860">
    <property type="protein sequence ID" value="ACA59384.1"/>
    <property type="molecule type" value="Genomic_DNA"/>
</dbReference>
<evidence type="ECO:0000256" key="2">
    <source>
        <dbReference type="ARBA" id="ARBA00022485"/>
    </source>
</evidence>
<organism evidence="10 11">
    <name type="scientific">Desulforudis audaxviator (strain MP104C)</name>
    <dbReference type="NCBI Taxonomy" id="477974"/>
    <lineage>
        <taxon>Bacteria</taxon>
        <taxon>Bacillati</taxon>
        <taxon>Bacillota</taxon>
        <taxon>Clostridia</taxon>
        <taxon>Thermoanaerobacterales</taxon>
        <taxon>Candidatus Desulforudaceae</taxon>
        <taxon>Candidatus Desulforudis</taxon>
    </lineage>
</organism>
<dbReference type="InterPro" id="IPR011254">
    <property type="entry name" value="Prismane-like_sf"/>
</dbReference>
<dbReference type="NCBIfam" id="NF003379">
    <property type="entry name" value="PRK04456.1"/>
    <property type="match status" value="1"/>
</dbReference>
<dbReference type="Gene3D" id="3.40.50.2030">
    <property type="match status" value="1"/>
</dbReference>
<reference evidence="10 11" key="2">
    <citation type="journal article" date="2008" name="Science">
        <title>Environmental genomics reveals a single-species ecosystem deep within Earth.</title>
        <authorList>
            <person name="Chivian D."/>
            <person name="Brodie E.L."/>
            <person name="Alm E.J."/>
            <person name="Culley D.E."/>
            <person name="Dehal P.S."/>
            <person name="Desantis T.Z."/>
            <person name="Gihring T.M."/>
            <person name="Lapidus A."/>
            <person name="Lin L.H."/>
            <person name="Lowry S.R."/>
            <person name="Moser D.P."/>
            <person name="Richardson P.M."/>
            <person name="Southam G."/>
            <person name="Wanger G."/>
            <person name="Pratt L.M."/>
            <person name="Andersen G.L."/>
            <person name="Hazen T.C."/>
            <person name="Brockman F.J."/>
            <person name="Arkin A.P."/>
            <person name="Onstott T.C."/>
        </authorList>
    </citation>
    <scope>NUCLEOTIDE SEQUENCE [LARGE SCALE GENOMIC DNA]</scope>
    <source>
        <strain evidence="10 11">MP104C</strain>
    </source>
</reference>
<keyword evidence="6" id="KW-0408">Iron</keyword>
<dbReference type="InterPro" id="IPR004461">
    <property type="entry name" value="CO_DH/Ac-CoA_synth_bsu"/>
</dbReference>
<keyword evidence="7" id="KW-0411">Iron-sulfur</keyword>
<sequence>MSKAIAAAAIRGAAGLVARAGEELAGALDTYGPDQRVGFPNTGYYLPVIYGITGRRVGRLGDLEPVLETARGLVPAVPAERVWLPYLGGALDAGMAALFAAETIEALRYLTAPGSYTGKTAPSPGGLWLGAADDAVLRRRGLEFVDGSAPGFAVCVGAAPSDEAAVRLARECQEKNLYVFMCASSGGRSMAEQLAARGVQMGWETRLVPFGADVTATVFALGFAVRVALSFGGVAPGDYARLLSYTTNRVFAFVLALGEVDDEKCAHAAGALNFGFPVVADTDVPEILPSGICTYEHVVANVPYESLVSRACEVRGLKITVDRVPVPVAFGPAFEGETVRREDMHVEFGGQKTPGFELVRTAGPDTVEDGRITLSGPDVDAVEEGGALPLGIVVDIYGRKMEPDFEPVLERRLHHYLNYAQGVWHIGQRDVNWVRISKEAYGRGFRLRHLGVILYAKLKSEFASIVDRVQVRLSTEAGEVTAWRGEAREYYARRDARLAVLSDENVDTFYSCTLCQSFAPTHVCVVLPERVGLCGSVSWLDARAAHEIDPHGCNQPVPKKDVLDAAGGEWASCNEFIRTHSRGTIERVKFYTIMDSPLTSCGCFEALVCIVPECNGFLIVNREHAGMTPAGMTFSTLAGSIGGGVQTPGFMGVGKAYLGSRKFLKADGGLARIVWMPAAFKEQMRPVLEKRAAEDGLGADFVDRIADETVGVEVEEILAFLYEKEHPALSLEPLF</sequence>
<keyword evidence="2" id="KW-0004">4Fe-4S</keyword>
<keyword evidence="4 10" id="KW-0808">Transferase</keyword>
<dbReference type="HOGENOM" id="CLU_378422_0_0_9"/>
<keyword evidence="11" id="KW-1185">Reference proteome</keyword>
<dbReference type="RefSeq" id="WP_012301970.1">
    <property type="nucleotide sequence ID" value="NC_010424.1"/>
</dbReference>
<dbReference type="STRING" id="477974.Daud_0871"/>
<dbReference type="NCBIfam" id="TIGR00316">
    <property type="entry name" value="cdhC"/>
    <property type="match status" value="1"/>
</dbReference>
<dbReference type="InterPro" id="IPR041350">
    <property type="entry name" value="CODH_A_N"/>
</dbReference>
<evidence type="ECO:0000256" key="7">
    <source>
        <dbReference type="ARBA" id="ARBA00023014"/>
    </source>
</evidence>
<dbReference type="InterPro" id="IPR045822">
    <property type="entry name" value="ACS_CODH_B_C"/>
</dbReference>
<dbReference type="Pfam" id="PF18537">
    <property type="entry name" value="CODH_A_N"/>
    <property type="match status" value="1"/>
</dbReference>
<dbReference type="GO" id="GO:0006084">
    <property type="term" value="P:acetyl-CoA metabolic process"/>
    <property type="evidence" value="ECO:0007669"/>
    <property type="project" value="InterPro"/>
</dbReference>
<feature type="domain" description="Carbon monoxide dehydrogenase subunit alpha ,N-terminal" evidence="8">
    <location>
        <begin position="23"/>
        <end position="110"/>
    </location>
</feature>
<evidence type="ECO:0000256" key="3">
    <source>
        <dbReference type="ARBA" id="ARBA00022596"/>
    </source>
</evidence>
<dbReference type="InterPro" id="IPR038571">
    <property type="entry name" value="CO_DH/Ac-CoA_synth_bsu_3_sf"/>
</dbReference>
<dbReference type="Gene3D" id="3.30.1650.10">
    <property type="entry name" value="Bifunctional carbon monoxide dehydrogenase/acetyl-coa synthase(codh/acs), Chain M, domain 3"/>
    <property type="match status" value="1"/>
</dbReference>
<dbReference type="eggNOG" id="COG1614">
    <property type="taxonomic scope" value="Bacteria"/>
</dbReference>
<evidence type="ECO:0000256" key="5">
    <source>
        <dbReference type="ARBA" id="ARBA00022723"/>
    </source>
</evidence>
<dbReference type="OrthoDB" id="9759545at2"/>
<proteinExistence type="predicted"/>
<dbReference type="Proteomes" id="UP000008544">
    <property type="component" value="Chromosome"/>
</dbReference>
<dbReference type="GO" id="GO:0043885">
    <property type="term" value="F:anaerobic carbon-monoxide dehydrogenase activity"/>
    <property type="evidence" value="ECO:0007669"/>
    <property type="project" value="InterPro"/>
</dbReference>
<dbReference type="Gene3D" id="3.40.970.20">
    <property type="entry name" value="Carbon monoxide dehydrogenase alpha subunit. Chain D, domain 4"/>
    <property type="match status" value="1"/>
</dbReference>
<dbReference type="Pfam" id="PF19436">
    <property type="entry name" value="ACS_CODH_B_C"/>
    <property type="match status" value="1"/>
</dbReference>
<keyword evidence="10" id="KW-0012">Acyltransferase</keyword>
<name>B1I318_DESAP</name>
<evidence type="ECO:0000259" key="8">
    <source>
        <dbReference type="Pfam" id="PF18537"/>
    </source>
</evidence>
<dbReference type="PANTHER" id="PTHR42281">
    <property type="match status" value="1"/>
</dbReference>
<dbReference type="Pfam" id="PF03598">
    <property type="entry name" value="CdhC"/>
    <property type="match status" value="1"/>
</dbReference>
<dbReference type="NCBIfam" id="NF007078">
    <property type="entry name" value="PRK09529.1"/>
    <property type="match status" value="1"/>
</dbReference>
<evidence type="ECO:0000259" key="9">
    <source>
        <dbReference type="Pfam" id="PF19436"/>
    </source>
</evidence>
<evidence type="ECO:0000313" key="10">
    <source>
        <dbReference type="EMBL" id="ACA59384.1"/>
    </source>
</evidence>
<keyword evidence="5" id="KW-0479">Metal-binding</keyword>
<reference evidence="11" key="1">
    <citation type="submission" date="2007-10" db="EMBL/GenBank/DDBJ databases">
        <title>Complete sequence of chromosome of Desulforudis audaxviator MP104C.</title>
        <authorList>
            <person name="Copeland A."/>
            <person name="Lucas S."/>
            <person name="Lapidus A."/>
            <person name="Barry K."/>
            <person name="Glavina del Rio T."/>
            <person name="Dalin E."/>
            <person name="Tice H."/>
            <person name="Bruce D."/>
            <person name="Pitluck S."/>
            <person name="Lowry S.R."/>
            <person name="Larimer F."/>
            <person name="Land M.L."/>
            <person name="Hauser L."/>
            <person name="Kyrpides N."/>
            <person name="Ivanova N.N."/>
            <person name="Richardson P."/>
        </authorList>
    </citation>
    <scope>NUCLEOTIDE SEQUENCE [LARGE SCALE GENOMIC DNA]</scope>
    <source>
        <strain evidence="11">MP104C</strain>
    </source>
</reference>
<protein>
    <recommendedName>
        <fullName evidence="1">CO-methylating acetyl-CoA synthase</fullName>
        <ecNumber evidence="1">2.3.1.169</ecNumber>
    </recommendedName>
</protein>